<feature type="compositionally biased region" description="Acidic residues" evidence="5">
    <location>
        <begin position="186"/>
        <end position="195"/>
    </location>
</feature>
<evidence type="ECO:0000313" key="7">
    <source>
        <dbReference type="EnsemblPlants" id="Kaladp0262s0001.1.v1.1"/>
    </source>
</evidence>
<dbReference type="Gramene" id="Kaladp0262s0001.1.v1.1">
    <property type="protein sequence ID" value="Kaladp0262s0001.1.v1.1"/>
    <property type="gene ID" value="Kaladp0262s0001.v1.1"/>
</dbReference>
<feature type="compositionally biased region" description="Polar residues" evidence="5">
    <location>
        <begin position="241"/>
        <end position="256"/>
    </location>
</feature>
<evidence type="ECO:0000259" key="6">
    <source>
        <dbReference type="PROSITE" id="PS50157"/>
    </source>
</evidence>
<dbReference type="PROSITE" id="PS50157">
    <property type="entry name" value="ZINC_FINGER_C2H2_2"/>
    <property type="match status" value="1"/>
</dbReference>
<dbReference type="PANTHER" id="PTHR45495">
    <property type="entry name" value="DNAJ PROTEIN JJJ1 HOMOLOG"/>
    <property type="match status" value="1"/>
</dbReference>
<dbReference type="SMART" id="SM00451">
    <property type="entry name" value="ZnF_U1"/>
    <property type="match status" value="1"/>
</dbReference>
<feature type="compositionally biased region" description="Basic residues" evidence="5">
    <location>
        <begin position="374"/>
        <end position="384"/>
    </location>
</feature>
<dbReference type="PANTHER" id="PTHR45495:SF1">
    <property type="entry name" value="DNAJ PROTEIN JJJ1 HOMOLOG"/>
    <property type="match status" value="1"/>
</dbReference>
<proteinExistence type="predicted"/>
<sequence length="440" mass="50681">MGNLDSPYAQVTAFYSYWLGFSTVMDFCWVDQYDALAGPNRKSRRVMEEENKKLRRKAKREYNDTVRGLAEYVKKRDKRVIDMQIKKDREMEKKKEQERERKKEMERIKSEKAQAYQDPEWARVEDEDIFEDEVSDQEENKELYCVVCRKKFKSDKQWKNHEQSRKHKDKVSEFRDAYSQEGTLTEQEEEEEEAVDQANDHDGTIMDETDSRNVAKKDLVSELEEQFHDRVKICEVESVEGMSSGNEENGDSTVNSVDEERDLLEAMLTGRRNRREAASIFLAETHPNANIGVKHDLECKNNRSSRRTHNGKEKGNKHSSEMLRHDADVDGNIDEIKEAEIGYSQANQSSSINASMETKTNGRSDPPPEENKTTLKKPVRKKVVANKDTQTVPKSNAKGKKSKGTKASGNACDACGEVFESKNKLHKHLGETGHATLKKR</sequence>
<dbReference type="Gene3D" id="3.30.160.60">
    <property type="entry name" value="Classic Zinc Finger"/>
    <property type="match status" value="1"/>
</dbReference>
<name>A0A7N0VA91_KALFE</name>
<feature type="region of interest" description="Disordered" evidence="5">
    <location>
        <begin position="155"/>
        <end position="213"/>
    </location>
</feature>
<dbReference type="Pfam" id="PF12171">
    <property type="entry name" value="zf-C2H2_jaz"/>
    <property type="match status" value="1"/>
</dbReference>
<dbReference type="InterPro" id="IPR036236">
    <property type="entry name" value="Znf_C2H2_sf"/>
</dbReference>
<protein>
    <recommendedName>
        <fullName evidence="6">C2H2-type domain-containing protein</fullName>
    </recommendedName>
</protein>
<evidence type="ECO:0000256" key="1">
    <source>
        <dbReference type="ARBA" id="ARBA00022723"/>
    </source>
</evidence>
<dbReference type="GO" id="GO:0008270">
    <property type="term" value="F:zinc ion binding"/>
    <property type="evidence" value="ECO:0007669"/>
    <property type="project" value="UniProtKB-KW"/>
</dbReference>
<evidence type="ECO:0000256" key="4">
    <source>
        <dbReference type="PROSITE-ProRule" id="PRU00042"/>
    </source>
</evidence>
<dbReference type="GO" id="GO:0003676">
    <property type="term" value="F:nucleic acid binding"/>
    <property type="evidence" value="ECO:0007669"/>
    <property type="project" value="InterPro"/>
</dbReference>
<feature type="compositionally biased region" description="Basic and acidic residues" evidence="5">
    <location>
        <begin position="310"/>
        <end position="340"/>
    </location>
</feature>
<feature type="compositionally biased region" description="Low complexity" evidence="5">
    <location>
        <begin position="344"/>
        <end position="355"/>
    </location>
</feature>
<organism evidence="7 8">
    <name type="scientific">Kalanchoe fedtschenkoi</name>
    <name type="common">Lavender scallops</name>
    <name type="synonym">South American air plant</name>
    <dbReference type="NCBI Taxonomy" id="63787"/>
    <lineage>
        <taxon>Eukaryota</taxon>
        <taxon>Viridiplantae</taxon>
        <taxon>Streptophyta</taxon>
        <taxon>Embryophyta</taxon>
        <taxon>Tracheophyta</taxon>
        <taxon>Spermatophyta</taxon>
        <taxon>Magnoliopsida</taxon>
        <taxon>eudicotyledons</taxon>
        <taxon>Gunneridae</taxon>
        <taxon>Pentapetalae</taxon>
        <taxon>Saxifragales</taxon>
        <taxon>Crassulaceae</taxon>
        <taxon>Kalanchoe</taxon>
    </lineage>
</organism>
<evidence type="ECO:0000256" key="2">
    <source>
        <dbReference type="ARBA" id="ARBA00022771"/>
    </source>
</evidence>
<feature type="region of interest" description="Disordered" evidence="5">
    <location>
        <begin position="293"/>
        <end position="412"/>
    </location>
</feature>
<feature type="domain" description="C2H2-type" evidence="6">
    <location>
        <begin position="410"/>
        <end position="439"/>
    </location>
</feature>
<dbReference type="InterPro" id="IPR013087">
    <property type="entry name" value="Znf_C2H2_type"/>
</dbReference>
<dbReference type="InterPro" id="IPR044648">
    <property type="entry name" value="JJJ1_plant"/>
</dbReference>
<evidence type="ECO:0000313" key="8">
    <source>
        <dbReference type="Proteomes" id="UP000594263"/>
    </source>
</evidence>
<dbReference type="EnsemblPlants" id="Kaladp0262s0001.1.v1.1">
    <property type="protein sequence ID" value="Kaladp0262s0001.1.v1.1"/>
    <property type="gene ID" value="Kaladp0262s0001.v1.1"/>
</dbReference>
<keyword evidence="8" id="KW-1185">Reference proteome</keyword>
<dbReference type="AlphaFoldDB" id="A0A7N0VA91"/>
<feature type="region of interest" description="Disordered" evidence="5">
    <location>
        <begin position="238"/>
        <end position="257"/>
    </location>
</feature>
<dbReference type="SMART" id="SM00355">
    <property type="entry name" value="ZnF_C2H2"/>
    <property type="match status" value="2"/>
</dbReference>
<dbReference type="Proteomes" id="UP000594263">
    <property type="component" value="Unplaced"/>
</dbReference>
<dbReference type="PROSITE" id="PS00028">
    <property type="entry name" value="ZINC_FINGER_C2H2_1"/>
    <property type="match status" value="2"/>
</dbReference>
<keyword evidence="3" id="KW-0862">Zinc</keyword>
<dbReference type="SUPFAM" id="SSF57667">
    <property type="entry name" value="beta-beta-alpha zinc fingers"/>
    <property type="match status" value="1"/>
</dbReference>
<feature type="compositionally biased region" description="Basic and acidic residues" evidence="5">
    <location>
        <begin position="198"/>
        <end position="213"/>
    </location>
</feature>
<feature type="compositionally biased region" description="Basic and acidic residues" evidence="5">
    <location>
        <begin position="87"/>
        <end position="112"/>
    </location>
</feature>
<accession>A0A7N0VA91</accession>
<reference evidence="7" key="1">
    <citation type="submission" date="2021-01" db="UniProtKB">
        <authorList>
            <consortium name="EnsemblPlants"/>
        </authorList>
    </citation>
    <scope>IDENTIFICATION</scope>
</reference>
<dbReference type="OMA" id="DTCGEEF"/>
<evidence type="ECO:0000256" key="5">
    <source>
        <dbReference type="SAM" id="MobiDB-lite"/>
    </source>
</evidence>
<keyword evidence="2 4" id="KW-0863">Zinc-finger</keyword>
<evidence type="ECO:0000256" key="3">
    <source>
        <dbReference type="ARBA" id="ARBA00022833"/>
    </source>
</evidence>
<dbReference type="InterPro" id="IPR054076">
    <property type="entry name" value="ZUO1-like_ZHD"/>
</dbReference>
<dbReference type="InterPro" id="IPR022755">
    <property type="entry name" value="Znf_C2H2_jaz"/>
</dbReference>
<feature type="region of interest" description="Disordered" evidence="5">
    <location>
        <begin position="87"/>
        <end position="118"/>
    </location>
</feature>
<dbReference type="Pfam" id="PF21884">
    <property type="entry name" value="ZUO1-like_ZHD"/>
    <property type="match status" value="1"/>
</dbReference>
<keyword evidence="1" id="KW-0479">Metal-binding</keyword>
<dbReference type="InterPro" id="IPR003604">
    <property type="entry name" value="Matrin/U1-like-C_Znf_C2H2"/>
</dbReference>